<keyword evidence="2" id="KW-0472">Membrane</keyword>
<feature type="compositionally biased region" description="Polar residues" evidence="1">
    <location>
        <begin position="114"/>
        <end position="123"/>
    </location>
</feature>
<dbReference type="RefSeq" id="WP_229229920.1">
    <property type="nucleotide sequence ID" value="NZ_AP024525.1"/>
</dbReference>
<feature type="compositionally biased region" description="Low complexity" evidence="1">
    <location>
        <begin position="89"/>
        <end position="104"/>
    </location>
</feature>
<feature type="transmembrane region" description="Helical" evidence="2">
    <location>
        <begin position="12"/>
        <end position="34"/>
    </location>
</feature>
<evidence type="ECO:0000256" key="1">
    <source>
        <dbReference type="SAM" id="MobiDB-lite"/>
    </source>
</evidence>
<keyword evidence="2" id="KW-0812">Transmembrane</keyword>
<name>A0ABN6FKQ1_SINCY</name>
<dbReference type="EMBL" id="AP024525">
    <property type="protein sequence ID" value="BCT77195.1"/>
    <property type="molecule type" value="Genomic_DNA"/>
</dbReference>
<keyword evidence="4" id="KW-1185">Reference proteome</keyword>
<evidence type="ECO:0000256" key="2">
    <source>
        <dbReference type="SAM" id="Phobius"/>
    </source>
</evidence>
<proteinExistence type="predicted"/>
<feature type="transmembrane region" description="Helical" evidence="2">
    <location>
        <begin position="46"/>
        <end position="66"/>
    </location>
</feature>
<reference evidence="3 4" key="1">
    <citation type="journal article" date="2021" name="J. Biosci. Bioeng.">
        <title>Identification and characterization of a chc gene cluster responsible for the aromatization pathway of cyclohexanecarboxylate degradation in Sinomonas cyclohexanicum ATCC 51369.</title>
        <authorList>
            <person name="Yamamoto T."/>
            <person name="Hasegawa Y."/>
            <person name="Lau P.C.K."/>
            <person name="Iwaki H."/>
        </authorList>
    </citation>
    <scope>NUCLEOTIDE SEQUENCE [LARGE SCALE GENOMIC DNA]</scope>
    <source>
        <strain evidence="3 4">ATCC 51369</strain>
    </source>
</reference>
<feature type="region of interest" description="Disordered" evidence="1">
    <location>
        <begin position="70"/>
        <end position="123"/>
    </location>
</feature>
<protein>
    <submittedName>
        <fullName evidence="3">Uncharacterized protein</fullName>
    </submittedName>
</protein>
<accession>A0ABN6FKQ1</accession>
<evidence type="ECO:0000313" key="4">
    <source>
        <dbReference type="Proteomes" id="UP001319861"/>
    </source>
</evidence>
<gene>
    <name evidence="3" type="ORF">SCMU_30370</name>
</gene>
<dbReference type="Proteomes" id="UP001319861">
    <property type="component" value="Chromosome"/>
</dbReference>
<evidence type="ECO:0000313" key="3">
    <source>
        <dbReference type="EMBL" id="BCT77195.1"/>
    </source>
</evidence>
<sequence length="123" mass="12348">MSTQQDFRPETSGPSIGTMVWGAVVIVVGALMLANRLGWFSIDPGYAAAGILLLAGLGLVIGGIAASRRRRTVTDDGEPVASVGDGIDAAPTATTAPATATKPNPYAPGPRTAGPTTSPSTND</sequence>
<keyword evidence="2" id="KW-1133">Transmembrane helix</keyword>
<organism evidence="3 4">
    <name type="scientific">Sinomonas cyclohexanicum</name>
    <name type="common">Corynebacterium cyclohexanicum</name>
    <dbReference type="NCBI Taxonomy" id="322009"/>
    <lineage>
        <taxon>Bacteria</taxon>
        <taxon>Bacillati</taxon>
        <taxon>Actinomycetota</taxon>
        <taxon>Actinomycetes</taxon>
        <taxon>Micrococcales</taxon>
        <taxon>Micrococcaceae</taxon>
        <taxon>Sinomonas</taxon>
    </lineage>
</organism>